<evidence type="ECO:0000313" key="18">
    <source>
        <dbReference type="Proteomes" id="UP000476176"/>
    </source>
</evidence>
<dbReference type="EMBL" id="QXFY01005627">
    <property type="protein sequence ID" value="KAE9271525.1"/>
    <property type="molecule type" value="Genomic_DNA"/>
</dbReference>
<evidence type="ECO:0000313" key="7">
    <source>
        <dbReference type="EMBL" id="KAE9182852.1"/>
    </source>
</evidence>
<proteinExistence type="predicted"/>
<dbReference type="Proteomes" id="UP000429523">
    <property type="component" value="Unassembled WGS sequence"/>
</dbReference>
<evidence type="ECO:0000313" key="10">
    <source>
        <dbReference type="EMBL" id="KAE9277848.1"/>
    </source>
</evidence>
<dbReference type="Proteomes" id="UP000437068">
    <property type="component" value="Unassembled WGS sequence"/>
</dbReference>
<evidence type="ECO:0000313" key="19">
    <source>
        <dbReference type="Proteomes" id="UP000486351"/>
    </source>
</evidence>
<protein>
    <submittedName>
        <fullName evidence="2">Uncharacterized protein</fullName>
    </submittedName>
</protein>
<dbReference type="EMBL" id="QXFW01002949">
    <property type="protein sequence ID" value="KAE8974131.1"/>
    <property type="molecule type" value="Genomic_DNA"/>
</dbReference>
<evidence type="ECO:0000313" key="8">
    <source>
        <dbReference type="EMBL" id="KAE9185061.1"/>
    </source>
</evidence>
<evidence type="ECO:0000313" key="5">
    <source>
        <dbReference type="EMBL" id="KAE9088795.1"/>
    </source>
</evidence>
<dbReference type="Proteomes" id="UP000440367">
    <property type="component" value="Unassembled WGS sequence"/>
</dbReference>
<evidence type="ECO:0000313" key="11">
    <source>
        <dbReference type="Proteomes" id="UP000429523"/>
    </source>
</evidence>
<evidence type="ECO:0000313" key="13">
    <source>
        <dbReference type="Proteomes" id="UP000437068"/>
    </source>
</evidence>
<dbReference type="EMBL" id="QXGB01002520">
    <property type="protein sequence ID" value="KAE9177191.1"/>
    <property type="molecule type" value="Genomic_DNA"/>
</dbReference>
<dbReference type="Proteomes" id="UP000433483">
    <property type="component" value="Unassembled WGS sequence"/>
</dbReference>
<name>A0A6A3HWQ4_9STRA</name>
<dbReference type="Proteomes" id="UP000440732">
    <property type="component" value="Unassembled WGS sequence"/>
</dbReference>
<evidence type="ECO:0000313" key="9">
    <source>
        <dbReference type="EMBL" id="KAE9271525.1"/>
    </source>
</evidence>
<dbReference type="Proteomes" id="UP000441208">
    <property type="component" value="Unassembled WGS sequence"/>
</dbReference>
<evidence type="ECO:0000313" key="3">
    <source>
        <dbReference type="EMBL" id="KAE9072094.1"/>
    </source>
</evidence>
<sequence length="50" mass="5170">MKPSSPRDRPAARLFASLSTAVGLLPSAQMGVALPPSTNKRTVSTTSTIT</sequence>
<dbReference type="Proteomes" id="UP000486351">
    <property type="component" value="Unassembled WGS sequence"/>
</dbReference>
<keyword evidence="12" id="KW-1185">Reference proteome</keyword>
<dbReference type="Proteomes" id="UP000460718">
    <property type="component" value="Unassembled WGS sequence"/>
</dbReference>
<evidence type="ECO:0000313" key="15">
    <source>
        <dbReference type="Proteomes" id="UP000440732"/>
    </source>
</evidence>
<comment type="caution">
    <text evidence="2">The sequence shown here is derived from an EMBL/GenBank/DDBJ whole genome shotgun (WGS) entry which is preliminary data.</text>
</comment>
<dbReference type="EMBL" id="QXGE01002987">
    <property type="protein sequence ID" value="KAE9277848.1"/>
    <property type="molecule type" value="Genomic_DNA"/>
</dbReference>
<evidence type="ECO:0000313" key="4">
    <source>
        <dbReference type="EMBL" id="KAE9076507.1"/>
    </source>
</evidence>
<evidence type="ECO:0000313" key="16">
    <source>
        <dbReference type="Proteomes" id="UP000441208"/>
    </source>
</evidence>
<evidence type="ECO:0000313" key="2">
    <source>
        <dbReference type="EMBL" id="KAE8974131.1"/>
    </source>
</evidence>
<dbReference type="EMBL" id="QXFX01002980">
    <property type="protein sequence ID" value="KAE9072094.1"/>
    <property type="molecule type" value="Genomic_DNA"/>
</dbReference>
<dbReference type="EMBL" id="QXGD01002898">
    <property type="protein sequence ID" value="KAE9182852.1"/>
    <property type="molecule type" value="Genomic_DNA"/>
</dbReference>
<gene>
    <name evidence="10" type="ORF">PF001_g25454</name>
    <name evidence="7" type="ORF">PF002_g26875</name>
    <name evidence="8" type="ORF">PF004_g23480</name>
    <name evidence="6" type="ORF">PF005_g24603</name>
    <name evidence="5" type="ORF">PF006_g25497</name>
    <name evidence="4" type="ORF">PF007_g24603</name>
    <name evidence="9" type="ORF">PF008_g30330</name>
    <name evidence="1" type="ORF">PF009_g25370</name>
    <name evidence="3" type="ORF">PF010_g25624</name>
    <name evidence="2" type="ORF">PF011_g24983</name>
</gene>
<evidence type="ECO:0000313" key="12">
    <source>
        <dbReference type="Proteomes" id="UP000433483"/>
    </source>
</evidence>
<dbReference type="EMBL" id="QXGA01003009">
    <property type="protein sequence ID" value="KAE9088795.1"/>
    <property type="molecule type" value="Genomic_DNA"/>
</dbReference>
<dbReference type="AlphaFoldDB" id="A0A6A3HWQ4"/>
<evidence type="ECO:0000313" key="1">
    <source>
        <dbReference type="EMBL" id="KAE8924394.1"/>
    </source>
</evidence>
<evidence type="ECO:0000313" key="6">
    <source>
        <dbReference type="EMBL" id="KAE9177191.1"/>
    </source>
</evidence>
<evidence type="ECO:0000313" key="20">
    <source>
        <dbReference type="Proteomes" id="UP000488956"/>
    </source>
</evidence>
<dbReference type="EMBL" id="QXFZ01002497">
    <property type="protein sequence ID" value="KAE9076507.1"/>
    <property type="molecule type" value="Genomic_DNA"/>
</dbReference>
<evidence type="ECO:0000313" key="14">
    <source>
        <dbReference type="Proteomes" id="UP000440367"/>
    </source>
</evidence>
<dbReference type="Proteomes" id="UP000476176">
    <property type="component" value="Unassembled WGS sequence"/>
</dbReference>
<reference evidence="17 18" key="1">
    <citation type="submission" date="2018-09" db="EMBL/GenBank/DDBJ databases">
        <title>Genomic investigation of the strawberry pathogen Phytophthora fragariae indicates pathogenicity is determined by transcriptional variation in three key races.</title>
        <authorList>
            <person name="Adams T.M."/>
            <person name="Armitage A.D."/>
            <person name="Sobczyk M.K."/>
            <person name="Bates H.J."/>
            <person name="Dunwell J.M."/>
            <person name="Nellist C.F."/>
            <person name="Harrison R.J."/>
        </authorList>
    </citation>
    <scope>NUCLEOTIDE SEQUENCE [LARGE SCALE GENOMIC DNA]</scope>
    <source>
        <strain evidence="10 13">A4</strain>
        <strain evidence="7 14">BC-1</strain>
        <strain evidence="8 18">BC-23</strain>
        <strain evidence="6 12">NOV-27</strain>
        <strain evidence="5 15">NOV-5</strain>
        <strain evidence="4 16">NOV-71</strain>
        <strain evidence="9 19">NOV-77</strain>
        <strain evidence="1 11">NOV-9</strain>
        <strain evidence="3 20">ONT-3</strain>
        <strain evidence="2 17">SCRP245</strain>
    </source>
</reference>
<accession>A0A6A3HWQ4</accession>
<dbReference type="EMBL" id="QXGF01002506">
    <property type="protein sequence ID" value="KAE8924394.1"/>
    <property type="molecule type" value="Genomic_DNA"/>
</dbReference>
<organism evidence="2 17">
    <name type="scientific">Phytophthora fragariae</name>
    <dbReference type="NCBI Taxonomy" id="53985"/>
    <lineage>
        <taxon>Eukaryota</taxon>
        <taxon>Sar</taxon>
        <taxon>Stramenopiles</taxon>
        <taxon>Oomycota</taxon>
        <taxon>Peronosporomycetes</taxon>
        <taxon>Peronosporales</taxon>
        <taxon>Peronosporaceae</taxon>
        <taxon>Phytophthora</taxon>
    </lineage>
</organism>
<evidence type="ECO:0000313" key="17">
    <source>
        <dbReference type="Proteomes" id="UP000460718"/>
    </source>
</evidence>
<dbReference type="Proteomes" id="UP000488956">
    <property type="component" value="Unassembled WGS sequence"/>
</dbReference>
<dbReference type="EMBL" id="QXGC01002517">
    <property type="protein sequence ID" value="KAE9185061.1"/>
    <property type="molecule type" value="Genomic_DNA"/>
</dbReference>